<sequence>MTILTTMGPTEYAVLLFNLVFLCGIIGGLWYLFARLRRLL</sequence>
<keyword evidence="1" id="KW-0472">Membrane</keyword>
<proteinExistence type="predicted"/>
<feature type="transmembrane region" description="Helical" evidence="1">
    <location>
        <begin position="12"/>
        <end position="33"/>
    </location>
</feature>
<name>A0A482YGP2_9EURY</name>
<gene>
    <name evidence="2" type="ORF">BDK88_1091</name>
</gene>
<comment type="caution">
    <text evidence="2">The sequence shown here is derived from an EMBL/GenBank/DDBJ whole genome shotgun (WGS) entry which is preliminary data.</text>
</comment>
<keyword evidence="1" id="KW-1133">Transmembrane helix</keyword>
<dbReference type="AlphaFoldDB" id="A0A482YGP2"/>
<dbReference type="Proteomes" id="UP000291097">
    <property type="component" value="Unassembled WGS sequence"/>
</dbReference>
<evidence type="ECO:0000256" key="1">
    <source>
        <dbReference type="SAM" id="Phobius"/>
    </source>
</evidence>
<organism evidence="2 3">
    <name type="scientific">Natrinema hispanicum</name>
    <dbReference type="NCBI Taxonomy" id="392421"/>
    <lineage>
        <taxon>Archaea</taxon>
        <taxon>Methanobacteriati</taxon>
        <taxon>Methanobacteriota</taxon>
        <taxon>Stenosarchaea group</taxon>
        <taxon>Halobacteria</taxon>
        <taxon>Halobacteriales</taxon>
        <taxon>Natrialbaceae</taxon>
        <taxon>Natrinema</taxon>
    </lineage>
</organism>
<dbReference type="EMBL" id="SHMP01000003">
    <property type="protein sequence ID" value="RZV12199.1"/>
    <property type="molecule type" value="Genomic_DNA"/>
</dbReference>
<reference evidence="2 3" key="1">
    <citation type="submission" date="2019-02" db="EMBL/GenBank/DDBJ databases">
        <title>Genomic Encyclopedia of Archaeal and Bacterial Type Strains, Phase II (KMG-II): from individual species to whole genera.</title>
        <authorList>
            <person name="Goeker M."/>
        </authorList>
    </citation>
    <scope>NUCLEOTIDE SEQUENCE [LARGE SCALE GENOMIC DNA]</scope>
    <source>
        <strain evidence="2 3">DSM 18328</strain>
    </source>
</reference>
<evidence type="ECO:0000313" key="2">
    <source>
        <dbReference type="EMBL" id="RZV12199.1"/>
    </source>
</evidence>
<protein>
    <submittedName>
        <fullName evidence="2">Uncharacterized protein</fullName>
    </submittedName>
</protein>
<accession>A0A482YGP2</accession>
<keyword evidence="1" id="KW-0812">Transmembrane</keyword>
<evidence type="ECO:0000313" key="3">
    <source>
        <dbReference type="Proteomes" id="UP000291097"/>
    </source>
</evidence>